<protein>
    <recommendedName>
        <fullName evidence="7">lipopolysaccharide heptosyltransferase II</fullName>
        <ecNumber evidence="7">2.4.99.24</ecNumber>
    </recommendedName>
</protein>
<dbReference type="EC" id="2.4.99.24" evidence="7"/>
<name>A0A7X6DPR7_9BACT</name>
<dbReference type="NCBIfam" id="TIGR01656">
    <property type="entry name" value="Histidinol-ppas"/>
    <property type="match status" value="1"/>
</dbReference>
<dbReference type="GO" id="GO:0005829">
    <property type="term" value="C:cytosol"/>
    <property type="evidence" value="ECO:0007669"/>
    <property type="project" value="TreeGrafter"/>
</dbReference>
<dbReference type="PANTHER" id="PTHR30160:SF7">
    <property type="entry name" value="ADP-HEPTOSE--LPS HEPTOSYLTRANSFERASE 2"/>
    <property type="match status" value="1"/>
</dbReference>
<dbReference type="SUPFAM" id="SSF53756">
    <property type="entry name" value="UDP-Glycosyltransferase/glycogen phosphorylase"/>
    <property type="match status" value="1"/>
</dbReference>
<evidence type="ECO:0000256" key="1">
    <source>
        <dbReference type="ARBA" id="ARBA00022490"/>
    </source>
</evidence>
<dbReference type="RefSeq" id="WP_168059329.1">
    <property type="nucleotide sequence ID" value="NZ_VTOW01000002.1"/>
</dbReference>
<comment type="caution">
    <text evidence="9">The sequence shown here is derived from an EMBL/GenBank/DDBJ whole genome shotgun (WGS) entry which is preliminary data.</text>
</comment>
<dbReference type="InterPro" id="IPR006549">
    <property type="entry name" value="HAD-SF_hydro_IIIA"/>
</dbReference>
<evidence type="ECO:0000256" key="7">
    <source>
        <dbReference type="ARBA" id="ARBA00044042"/>
    </source>
</evidence>
<dbReference type="Gene3D" id="3.40.50.2000">
    <property type="entry name" value="Glycogen Phosphorylase B"/>
    <property type="match status" value="2"/>
</dbReference>
<dbReference type="NCBIfam" id="TIGR02195">
    <property type="entry name" value="heptsyl_trn_II"/>
    <property type="match status" value="1"/>
</dbReference>
<keyword evidence="5" id="KW-0378">Hydrolase</keyword>
<dbReference type="Pfam" id="PF13242">
    <property type="entry name" value="Hydrolase_like"/>
    <property type="match status" value="1"/>
</dbReference>
<dbReference type="GO" id="GO:0008713">
    <property type="term" value="F:ADP-heptose-lipopolysaccharide heptosyltransferase activity"/>
    <property type="evidence" value="ECO:0007669"/>
    <property type="project" value="UniProtKB-EC"/>
</dbReference>
<dbReference type="GO" id="GO:0046872">
    <property type="term" value="F:metal ion binding"/>
    <property type="evidence" value="ECO:0007669"/>
    <property type="project" value="UniProtKB-KW"/>
</dbReference>
<evidence type="ECO:0000256" key="5">
    <source>
        <dbReference type="ARBA" id="ARBA00022801"/>
    </source>
</evidence>
<dbReference type="GO" id="GO:0009244">
    <property type="term" value="P:lipopolysaccharide core region biosynthetic process"/>
    <property type="evidence" value="ECO:0007669"/>
    <property type="project" value="TreeGrafter"/>
</dbReference>
<dbReference type="InterPro" id="IPR051199">
    <property type="entry name" value="LPS_LOS_Heptosyltrfase"/>
</dbReference>
<reference evidence="9 10" key="1">
    <citation type="journal article" date="2020" name="Nature">
        <title>Bacterial chemolithoautotrophy via manganese oxidation.</title>
        <authorList>
            <person name="Yu H."/>
            <person name="Leadbetter J.R."/>
        </authorList>
    </citation>
    <scope>NUCLEOTIDE SEQUENCE [LARGE SCALE GENOMIC DNA]</scope>
    <source>
        <strain evidence="9 10">Mn-1</strain>
    </source>
</reference>
<dbReference type="InterPro" id="IPR006543">
    <property type="entry name" value="Histidinol-phos"/>
</dbReference>
<organism evidence="9 10">
    <name type="scientific">Candidatus Manganitrophus noduliformans</name>
    <dbReference type="NCBI Taxonomy" id="2606439"/>
    <lineage>
        <taxon>Bacteria</taxon>
        <taxon>Pseudomonadati</taxon>
        <taxon>Nitrospirota</taxon>
        <taxon>Nitrospiria</taxon>
        <taxon>Candidatus Troglogloeales</taxon>
        <taxon>Candidatus Manganitrophaceae</taxon>
        <taxon>Candidatus Manganitrophus</taxon>
    </lineage>
</organism>
<dbReference type="Proteomes" id="UP000534783">
    <property type="component" value="Unassembled WGS sequence"/>
</dbReference>
<keyword evidence="1" id="KW-0963">Cytoplasm</keyword>
<keyword evidence="2" id="KW-0328">Glycosyltransferase</keyword>
<dbReference type="InterPro" id="IPR006357">
    <property type="entry name" value="HAD-SF_hydro_IIA"/>
</dbReference>
<comment type="catalytic activity">
    <reaction evidence="8">
        <text>an L-alpha-D-Hep-(1-&gt;5)-[alpha-Kdo-(2-&gt;4)]-alpha-Kdo-(2-&gt;6)-lipid A + ADP-L-glycero-beta-D-manno-heptose = an L-alpha-D-Hep-(1-&gt;3)-L-alpha-D-Hep-(1-&gt;5)-[alpha-Kdo-(2-&gt;4)]-alpha-Kdo-(2-&gt;6)-lipid A + ADP + H(+)</text>
        <dbReference type="Rhea" id="RHEA:74071"/>
        <dbReference type="ChEBI" id="CHEBI:15378"/>
        <dbReference type="ChEBI" id="CHEBI:61506"/>
        <dbReference type="ChEBI" id="CHEBI:193068"/>
        <dbReference type="ChEBI" id="CHEBI:193069"/>
        <dbReference type="ChEBI" id="CHEBI:456216"/>
        <dbReference type="EC" id="2.4.99.24"/>
    </reaction>
</comment>
<dbReference type="NCBIfam" id="TIGR01662">
    <property type="entry name" value="HAD-SF-IIIA"/>
    <property type="match status" value="1"/>
</dbReference>
<dbReference type="Pfam" id="PF13344">
    <property type="entry name" value="Hydrolase_6"/>
    <property type="match status" value="1"/>
</dbReference>
<evidence type="ECO:0000256" key="2">
    <source>
        <dbReference type="ARBA" id="ARBA00022676"/>
    </source>
</evidence>
<keyword evidence="4" id="KW-0479">Metal-binding</keyword>
<dbReference type="InterPro" id="IPR011910">
    <property type="entry name" value="RfaF"/>
</dbReference>
<dbReference type="GO" id="GO:0016791">
    <property type="term" value="F:phosphatase activity"/>
    <property type="evidence" value="ECO:0007669"/>
    <property type="project" value="InterPro"/>
</dbReference>
<sequence length="531" mass="57795">MFNKILVRAPNWIGDAVMAIPTLSALRARFPESRITLLAKPPVAALFEHHPAIDRLLVYESPGRHAGLAGLWRLVRSIHEGRFDLAFLLQNAFEAALITAAAGIPERVGYAADGRRFLLTKSLEKKSAPLHQREAYLHLMSSVGSASEFERRPFLVISEKEKQSASDLLLAEGIARWEQVIGINPGAAYGSSKRWDPARFAAAADRLAARHSARVVIFGGPAEIAISEEVRRNMKHPAVVMAGKTTVRMMMALLSRCRLFITNDSGPMHIASALGVSVVAVFGPTNPDATSPAGADDLIVRNKVDCAPCTHRECPIDHRCMTGVSVEAVAEAAERQMARLGRRKIAVFLDRDGTINHDVGHMDALHKYSMIPGAAEAIARLNRRGISVIIVTNQSGVARGIFDEEMIGQVHHHLKTVLAEAGAHLDGIYYCPHHPQIIPCTCRKPQMGMIEQAISEHPIDLSGSYVVGDKPLDMGLARGGMKGVLVRTGHGEASLQEMIQAGTRPDHVADDLPAAVGWILEDLQRRGWIAE</sequence>
<dbReference type="SUPFAM" id="SSF56784">
    <property type="entry name" value="HAD-like"/>
    <property type="match status" value="1"/>
</dbReference>
<dbReference type="CDD" id="cd07503">
    <property type="entry name" value="HAD_HisB-N"/>
    <property type="match status" value="1"/>
</dbReference>
<evidence type="ECO:0000256" key="3">
    <source>
        <dbReference type="ARBA" id="ARBA00022679"/>
    </source>
</evidence>
<dbReference type="AlphaFoldDB" id="A0A7X6DPR7"/>
<keyword evidence="3 9" id="KW-0808">Transferase</keyword>
<comment type="similarity">
    <text evidence="6">Belongs to the glycosyltransferase 9 family.</text>
</comment>
<evidence type="ECO:0000256" key="6">
    <source>
        <dbReference type="ARBA" id="ARBA00043995"/>
    </source>
</evidence>
<dbReference type="InterPro" id="IPR036412">
    <property type="entry name" value="HAD-like_sf"/>
</dbReference>
<gene>
    <name evidence="9" type="primary">waaF</name>
    <name evidence="9" type="ORF">MNODULE_09565</name>
</gene>
<keyword evidence="10" id="KW-1185">Reference proteome</keyword>
<dbReference type="EMBL" id="VTOW01000002">
    <property type="protein sequence ID" value="NKE70984.1"/>
    <property type="molecule type" value="Genomic_DNA"/>
</dbReference>
<accession>A0A7X6DPR7</accession>
<proteinExistence type="inferred from homology"/>
<dbReference type="CDD" id="cd03789">
    <property type="entry name" value="GT9_LPS_heptosyltransferase"/>
    <property type="match status" value="1"/>
</dbReference>
<evidence type="ECO:0000256" key="8">
    <source>
        <dbReference type="ARBA" id="ARBA00047503"/>
    </source>
</evidence>
<evidence type="ECO:0000256" key="4">
    <source>
        <dbReference type="ARBA" id="ARBA00022723"/>
    </source>
</evidence>
<dbReference type="PANTHER" id="PTHR30160">
    <property type="entry name" value="TETRAACYLDISACCHARIDE 4'-KINASE-RELATED"/>
    <property type="match status" value="1"/>
</dbReference>
<evidence type="ECO:0000313" key="9">
    <source>
        <dbReference type="EMBL" id="NKE70984.1"/>
    </source>
</evidence>
<evidence type="ECO:0000313" key="10">
    <source>
        <dbReference type="Proteomes" id="UP000534783"/>
    </source>
</evidence>
<dbReference type="Gene3D" id="3.40.50.1000">
    <property type="entry name" value="HAD superfamily/HAD-like"/>
    <property type="match status" value="1"/>
</dbReference>
<dbReference type="InterPro" id="IPR002201">
    <property type="entry name" value="Glyco_trans_9"/>
</dbReference>
<dbReference type="InterPro" id="IPR023214">
    <property type="entry name" value="HAD_sf"/>
</dbReference>
<dbReference type="Pfam" id="PF01075">
    <property type="entry name" value="Glyco_transf_9"/>
    <property type="match status" value="1"/>
</dbReference>